<dbReference type="EMBL" id="RBXR01000001">
    <property type="protein sequence ID" value="RKT67177.1"/>
    <property type="molecule type" value="Genomic_DNA"/>
</dbReference>
<keyword evidence="2" id="KW-1185">Reference proteome</keyword>
<evidence type="ECO:0008006" key="3">
    <source>
        <dbReference type="Google" id="ProtNLM"/>
    </source>
</evidence>
<dbReference type="Proteomes" id="UP000272729">
    <property type="component" value="Unassembled WGS sequence"/>
</dbReference>
<protein>
    <recommendedName>
        <fullName evidence="3">Excreted virulence factor EspC (Type VII ESX diderm)</fullName>
    </recommendedName>
</protein>
<sequence>MGFDYNRDGAVDMDIDATARELGQLRATGENFGREWAALKTTIQDLAGRLGGGPMGREFKASYDTWAAALGQYADDVVKGYRELADAGDGCVRKYRDADAAAARLYKS</sequence>
<organism evidence="1 2">
    <name type="scientific">Saccharothrix variisporea</name>
    <dbReference type="NCBI Taxonomy" id="543527"/>
    <lineage>
        <taxon>Bacteria</taxon>
        <taxon>Bacillati</taxon>
        <taxon>Actinomycetota</taxon>
        <taxon>Actinomycetes</taxon>
        <taxon>Pseudonocardiales</taxon>
        <taxon>Pseudonocardiaceae</taxon>
        <taxon>Saccharothrix</taxon>
    </lineage>
</organism>
<dbReference type="AlphaFoldDB" id="A0A495X034"/>
<dbReference type="OrthoDB" id="3694546at2"/>
<proteinExistence type="predicted"/>
<evidence type="ECO:0000313" key="1">
    <source>
        <dbReference type="EMBL" id="RKT67177.1"/>
    </source>
</evidence>
<comment type="caution">
    <text evidence="1">The sequence shown here is derived from an EMBL/GenBank/DDBJ whole genome shotgun (WGS) entry which is preliminary data.</text>
</comment>
<name>A0A495X034_9PSEU</name>
<gene>
    <name evidence="1" type="ORF">DFJ66_0345</name>
</gene>
<reference evidence="1 2" key="1">
    <citation type="submission" date="2018-10" db="EMBL/GenBank/DDBJ databases">
        <title>Sequencing the genomes of 1000 actinobacteria strains.</title>
        <authorList>
            <person name="Klenk H.-P."/>
        </authorList>
    </citation>
    <scope>NUCLEOTIDE SEQUENCE [LARGE SCALE GENOMIC DNA]</scope>
    <source>
        <strain evidence="1 2">DSM 43911</strain>
    </source>
</reference>
<accession>A0A495X034</accession>
<evidence type="ECO:0000313" key="2">
    <source>
        <dbReference type="Proteomes" id="UP000272729"/>
    </source>
</evidence>
<dbReference type="RefSeq" id="WP_121217287.1">
    <property type="nucleotide sequence ID" value="NZ_JBIUBA010000074.1"/>
</dbReference>